<protein>
    <submittedName>
        <fullName evidence="1">Uncharacterized protein</fullName>
    </submittedName>
</protein>
<name>A0A8X6V6Q5_TRICX</name>
<proteinExistence type="predicted"/>
<comment type="caution">
    <text evidence="1">The sequence shown here is derived from an EMBL/GenBank/DDBJ whole genome shotgun (WGS) entry which is preliminary data.</text>
</comment>
<keyword evidence="2" id="KW-1185">Reference proteome</keyword>
<reference evidence="1" key="1">
    <citation type="submission" date="2020-08" db="EMBL/GenBank/DDBJ databases">
        <title>Multicomponent nature underlies the extraordinary mechanical properties of spider dragline silk.</title>
        <authorList>
            <person name="Kono N."/>
            <person name="Nakamura H."/>
            <person name="Mori M."/>
            <person name="Yoshida Y."/>
            <person name="Ohtoshi R."/>
            <person name="Malay A.D."/>
            <person name="Moran D.A.P."/>
            <person name="Tomita M."/>
            <person name="Numata K."/>
            <person name="Arakawa K."/>
        </authorList>
    </citation>
    <scope>NUCLEOTIDE SEQUENCE</scope>
</reference>
<evidence type="ECO:0000313" key="1">
    <source>
        <dbReference type="EMBL" id="GFX96977.1"/>
    </source>
</evidence>
<dbReference type="AlphaFoldDB" id="A0A8X6V6Q5"/>
<gene>
    <name evidence="1" type="ORF">TNCV_1997091</name>
</gene>
<evidence type="ECO:0000313" key="2">
    <source>
        <dbReference type="Proteomes" id="UP000887159"/>
    </source>
</evidence>
<accession>A0A8X6V6Q5</accession>
<dbReference type="EMBL" id="BMAU01021195">
    <property type="protein sequence ID" value="GFX96977.1"/>
    <property type="molecule type" value="Genomic_DNA"/>
</dbReference>
<organism evidence="1 2">
    <name type="scientific">Trichonephila clavipes</name>
    <name type="common">Golden silk orbweaver</name>
    <name type="synonym">Nephila clavipes</name>
    <dbReference type="NCBI Taxonomy" id="2585209"/>
    <lineage>
        <taxon>Eukaryota</taxon>
        <taxon>Metazoa</taxon>
        <taxon>Ecdysozoa</taxon>
        <taxon>Arthropoda</taxon>
        <taxon>Chelicerata</taxon>
        <taxon>Arachnida</taxon>
        <taxon>Araneae</taxon>
        <taxon>Araneomorphae</taxon>
        <taxon>Entelegynae</taxon>
        <taxon>Araneoidea</taxon>
        <taxon>Nephilidae</taxon>
        <taxon>Trichonephila</taxon>
    </lineage>
</organism>
<sequence>MSAAEHIFLSEKKNRIPKENGIPWAEGYALLSPYLTKGERDKGKALESKYYVTGQKKFLKLYGSWRNVEIENLHLINAIQIVILVEET</sequence>
<dbReference type="Proteomes" id="UP000887159">
    <property type="component" value="Unassembled WGS sequence"/>
</dbReference>